<reference evidence="1 2" key="1">
    <citation type="journal article" date="2013" name="ISME J.">
        <title>Metabolic model for the filamentous 'Candidatus Microthrix parvicella' based on genomic and metagenomic analyses.</title>
        <authorList>
            <person name="Jon McIlroy S."/>
            <person name="Kristiansen R."/>
            <person name="Albertsen M."/>
            <person name="Michael Karst S."/>
            <person name="Rossetti S."/>
            <person name="Lund Nielsen J."/>
            <person name="Tandoi V."/>
            <person name="James Seviour R."/>
            <person name="Nielsen P.H."/>
        </authorList>
    </citation>
    <scope>NUCLEOTIDE SEQUENCE [LARGE SCALE GENOMIC DNA]</scope>
    <source>
        <strain evidence="1 2">RN1</strain>
    </source>
</reference>
<dbReference type="STRING" id="1229780.BN381_310006"/>
<evidence type="ECO:0000313" key="1">
    <source>
        <dbReference type="EMBL" id="CCM63910.1"/>
    </source>
</evidence>
<keyword evidence="2" id="KW-1185">Reference proteome</keyword>
<comment type="caution">
    <text evidence="1">The sequence shown here is derived from an EMBL/GenBank/DDBJ whole genome shotgun (WGS) entry which is preliminary data.</text>
</comment>
<dbReference type="Proteomes" id="UP000018291">
    <property type="component" value="Unassembled WGS sequence"/>
</dbReference>
<dbReference type="EMBL" id="CANL01000025">
    <property type="protein sequence ID" value="CCM63910.1"/>
    <property type="molecule type" value="Genomic_DNA"/>
</dbReference>
<proteinExistence type="predicted"/>
<name>R4YZS5_9ACTN</name>
<dbReference type="HOGENOM" id="CLU_1881950_0_0_11"/>
<dbReference type="AlphaFoldDB" id="R4YZS5"/>
<sequence>MFVQQFIRVQTVGRHRLGEVVQAFVGGQVVAVVSAQKLQLVELQIVLSGRRRRGGRVLGWGGADVGGHQRNEDRSGGERRRYPVAYKLAMRHGPSDLSRWEHDSIDTVPLCDAAHMMKRRQALCPRTDLLCVTLR</sequence>
<protein>
    <submittedName>
        <fullName evidence="1">Uncharacterized protein</fullName>
    </submittedName>
</protein>
<gene>
    <name evidence="1" type="ORF">BN381_310006</name>
</gene>
<evidence type="ECO:0000313" key="2">
    <source>
        <dbReference type="Proteomes" id="UP000018291"/>
    </source>
</evidence>
<accession>R4YZS5</accession>
<organism evidence="1 2">
    <name type="scientific">Candidatus Neomicrothrix parvicella RN1</name>
    <dbReference type="NCBI Taxonomy" id="1229780"/>
    <lineage>
        <taxon>Bacteria</taxon>
        <taxon>Bacillati</taxon>
        <taxon>Actinomycetota</taxon>
        <taxon>Acidimicrobiia</taxon>
        <taxon>Acidimicrobiales</taxon>
        <taxon>Microthrixaceae</taxon>
        <taxon>Candidatus Neomicrothrix</taxon>
    </lineage>
</organism>